<accession>A0A350HAJ6</accession>
<reference evidence="1 2" key="1">
    <citation type="journal article" date="2018" name="Nat. Biotechnol.">
        <title>A standardized bacterial taxonomy based on genome phylogeny substantially revises the tree of life.</title>
        <authorList>
            <person name="Parks D.H."/>
            <person name="Chuvochina M."/>
            <person name="Waite D.W."/>
            <person name="Rinke C."/>
            <person name="Skarshewski A."/>
            <person name="Chaumeil P.A."/>
            <person name="Hugenholtz P."/>
        </authorList>
    </citation>
    <scope>NUCLEOTIDE SEQUENCE [LARGE SCALE GENOMIC DNA]</scope>
    <source>
        <strain evidence="1">UBA9956</strain>
    </source>
</reference>
<dbReference type="AlphaFoldDB" id="A0A350HAJ6"/>
<comment type="caution">
    <text evidence="1">The sequence shown here is derived from an EMBL/GenBank/DDBJ whole genome shotgun (WGS) entry which is preliminary data.</text>
</comment>
<dbReference type="EMBL" id="DMZY01000154">
    <property type="protein sequence ID" value="HAV92562.1"/>
    <property type="molecule type" value="Genomic_DNA"/>
</dbReference>
<name>A0A350HAJ6_UNCW3</name>
<proteinExistence type="predicted"/>
<dbReference type="Proteomes" id="UP000264062">
    <property type="component" value="Unassembled WGS sequence"/>
</dbReference>
<sequence length="154" mass="17678">MRNILITATVLLSVLNFSCSLNNSNYEYVRIKTDSLELYLESETKNYYDDSGYYVMHAEDSQKNFTVDLIIPIDDYLNVIYIPYDNFTEVRFFDNSSKTTYSASNSMGRGEIRIESRPDSNFNQLSGSFSGTLLNVSDETDSIVISEGYFVFLF</sequence>
<protein>
    <submittedName>
        <fullName evidence="1">Uncharacterized protein</fullName>
    </submittedName>
</protein>
<organism evidence="1 2">
    <name type="scientific">candidate division WOR-3 bacterium</name>
    <dbReference type="NCBI Taxonomy" id="2052148"/>
    <lineage>
        <taxon>Bacteria</taxon>
        <taxon>Bacteria division WOR-3</taxon>
    </lineage>
</organism>
<evidence type="ECO:0000313" key="1">
    <source>
        <dbReference type="EMBL" id="HAV92562.1"/>
    </source>
</evidence>
<gene>
    <name evidence="1" type="ORF">DCW38_05200</name>
</gene>
<evidence type="ECO:0000313" key="2">
    <source>
        <dbReference type="Proteomes" id="UP000264062"/>
    </source>
</evidence>